<dbReference type="GO" id="GO:0003677">
    <property type="term" value="F:DNA binding"/>
    <property type="evidence" value="ECO:0007669"/>
    <property type="project" value="UniProtKB-UniRule"/>
</dbReference>
<evidence type="ECO:0000313" key="8">
    <source>
        <dbReference type="Proteomes" id="UP001138793"/>
    </source>
</evidence>
<evidence type="ECO:0000256" key="2">
    <source>
        <dbReference type="ARBA" id="ARBA00023015"/>
    </source>
</evidence>
<evidence type="ECO:0000256" key="3">
    <source>
        <dbReference type="ARBA" id="ARBA00023125"/>
    </source>
</evidence>
<dbReference type="PANTHER" id="PTHR44846:SF12">
    <property type="entry name" value="HTH-TYPE TRANSCRIPTIONAL REGULATOR TRER"/>
    <property type="match status" value="1"/>
</dbReference>
<dbReference type="EMBL" id="JAGGMB010000015">
    <property type="protein sequence ID" value="MBP2079385.1"/>
    <property type="molecule type" value="Genomic_DNA"/>
</dbReference>
<dbReference type="InterPro" id="IPR028978">
    <property type="entry name" value="Chorismate_lyase_/UTRA_dom_sf"/>
</dbReference>
<comment type="caution">
    <text evidence="7">The sequence shown here is derived from an EMBL/GenBank/DDBJ whole genome shotgun (WGS) entry which is preliminary data.</text>
</comment>
<keyword evidence="4" id="KW-0804">Transcription</keyword>
<protein>
    <recommendedName>
        <fullName evidence="5">Trehalose operon repressor</fullName>
    </recommendedName>
</protein>
<proteinExistence type="predicted"/>
<dbReference type="Pfam" id="PF00392">
    <property type="entry name" value="GntR"/>
    <property type="match status" value="1"/>
</dbReference>
<keyword evidence="2" id="KW-0805">Transcription regulation</keyword>
<dbReference type="AlphaFoldDB" id="A0A9X0YYW4"/>
<dbReference type="SMART" id="SM00866">
    <property type="entry name" value="UTRA"/>
    <property type="match status" value="1"/>
</dbReference>
<dbReference type="GO" id="GO:0003700">
    <property type="term" value="F:DNA-binding transcription factor activity"/>
    <property type="evidence" value="ECO:0007669"/>
    <property type="project" value="UniProtKB-UniRule"/>
</dbReference>
<evidence type="ECO:0000313" key="7">
    <source>
        <dbReference type="EMBL" id="MBP2079385.1"/>
    </source>
</evidence>
<dbReference type="SUPFAM" id="SSF64288">
    <property type="entry name" value="Chorismate lyase-like"/>
    <property type="match status" value="1"/>
</dbReference>
<dbReference type="PRINTS" id="PR00035">
    <property type="entry name" value="HTHGNTR"/>
</dbReference>
<dbReference type="InterPro" id="IPR036390">
    <property type="entry name" value="WH_DNA-bd_sf"/>
</dbReference>
<keyword evidence="3" id="KW-0238">DNA-binding</keyword>
<dbReference type="Pfam" id="PF07702">
    <property type="entry name" value="UTRA"/>
    <property type="match status" value="1"/>
</dbReference>
<dbReference type="OrthoDB" id="9816541at2"/>
<keyword evidence="8" id="KW-1185">Reference proteome</keyword>
<evidence type="ECO:0000256" key="1">
    <source>
        <dbReference type="ARBA" id="ARBA00022491"/>
    </source>
</evidence>
<reference evidence="7" key="1">
    <citation type="submission" date="2021-03" db="EMBL/GenBank/DDBJ databases">
        <title>Genomic Encyclopedia of Type Strains, Phase IV (KMG-IV): sequencing the most valuable type-strain genomes for metagenomic binning, comparative biology and taxonomic classification.</title>
        <authorList>
            <person name="Goeker M."/>
        </authorList>
    </citation>
    <scope>NUCLEOTIDE SEQUENCE</scope>
    <source>
        <strain evidence="7">DSM 107338</strain>
    </source>
</reference>
<dbReference type="SMART" id="SM00345">
    <property type="entry name" value="HTH_GNTR"/>
    <property type="match status" value="1"/>
</dbReference>
<dbReference type="NCBIfam" id="TIGR02404">
    <property type="entry name" value="trehalos_R_Bsub"/>
    <property type="match status" value="1"/>
</dbReference>
<dbReference type="PANTHER" id="PTHR44846">
    <property type="entry name" value="MANNOSYL-D-GLYCERATE TRANSPORT/METABOLISM SYSTEM REPRESSOR MNGR-RELATED"/>
    <property type="match status" value="1"/>
</dbReference>
<keyword evidence="1" id="KW-0678">Repressor</keyword>
<evidence type="ECO:0000256" key="4">
    <source>
        <dbReference type="ARBA" id="ARBA00023163"/>
    </source>
</evidence>
<dbReference type="RefSeq" id="WP_149473305.1">
    <property type="nucleotide sequence ID" value="NZ_JAGGMB010000015.1"/>
</dbReference>
<dbReference type="PROSITE" id="PS50949">
    <property type="entry name" value="HTH_GNTR"/>
    <property type="match status" value="1"/>
</dbReference>
<dbReference type="Proteomes" id="UP001138793">
    <property type="component" value="Unassembled WGS sequence"/>
</dbReference>
<dbReference type="InterPro" id="IPR000524">
    <property type="entry name" value="Tscrpt_reg_HTH_GntR"/>
</dbReference>
<dbReference type="Gene3D" id="1.10.10.10">
    <property type="entry name" value="Winged helix-like DNA-binding domain superfamily/Winged helix DNA-binding domain"/>
    <property type="match status" value="1"/>
</dbReference>
<dbReference type="CDD" id="cd07377">
    <property type="entry name" value="WHTH_GntR"/>
    <property type="match status" value="1"/>
</dbReference>
<dbReference type="InterPro" id="IPR012770">
    <property type="entry name" value="TreR"/>
</dbReference>
<evidence type="ECO:0000259" key="6">
    <source>
        <dbReference type="PROSITE" id="PS50949"/>
    </source>
</evidence>
<name>A0A9X0YYW4_9BACI</name>
<dbReference type="GO" id="GO:0045892">
    <property type="term" value="P:negative regulation of DNA-templated transcription"/>
    <property type="evidence" value="ECO:0007669"/>
    <property type="project" value="TreeGrafter"/>
</dbReference>
<feature type="domain" description="HTH gntR-type" evidence="6">
    <location>
        <begin position="2"/>
        <end position="70"/>
    </location>
</feature>
<dbReference type="SUPFAM" id="SSF46785">
    <property type="entry name" value="Winged helix' DNA-binding domain"/>
    <property type="match status" value="1"/>
</dbReference>
<dbReference type="Gene3D" id="3.40.1410.10">
    <property type="entry name" value="Chorismate lyase-like"/>
    <property type="match status" value="1"/>
</dbReference>
<dbReference type="FunFam" id="3.40.1410.10:FF:000008">
    <property type="entry name" value="Transcriptional regulator, GntR family"/>
    <property type="match status" value="1"/>
</dbReference>
<accession>A0A9X0YYW4</accession>
<evidence type="ECO:0000256" key="5">
    <source>
        <dbReference type="NCBIfam" id="TIGR02404"/>
    </source>
</evidence>
<dbReference type="InterPro" id="IPR011663">
    <property type="entry name" value="UTRA"/>
</dbReference>
<gene>
    <name evidence="7" type="ORF">J2Z64_003683</name>
</gene>
<organism evidence="7 8">
    <name type="scientific">Oceanobacillus polygoni</name>
    <dbReference type="NCBI Taxonomy" id="1235259"/>
    <lineage>
        <taxon>Bacteria</taxon>
        <taxon>Bacillati</taxon>
        <taxon>Bacillota</taxon>
        <taxon>Bacilli</taxon>
        <taxon>Bacillales</taxon>
        <taxon>Bacillaceae</taxon>
        <taxon>Oceanobacillus</taxon>
    </lineage>
</organism>
<dbReference type="InterPro" id="IPR050679">
    <property type="entry name" value="Bact_HTH_transcr_reg"/>
</dbReference>
<dbReference type="InterPro" id="IPR036388">
    <property type="entry name" value="WH-like_DNA-bd_sf"/>
</dbReference>
<sequence length="238" mass="27665">MQKKYLTIYDDLVNKIQANTWPVSTLLPSENELTIQYNTSRETIRKALNLLSQNGYIQKVRGKGSIVIDIHKFSFPVSGIESYTELAEKLQLKSITVVHQLGYLDANHEIAKILAMTPDERTWNVVRVREISGEKIILDKDYFTERNVPLLSLEVCEKSIYDHIENNLGLEIGFAQKEIVVEEPTEEDRELLDLEGFSNIVVIRSQVYLQDANLFQYTESRHRPDKFRFIDFARRVKN</sequence>